<organism evidence="5 6">
    <name type="scientific">Pinibacter aurantiacus</name>
    <dbReference type="NCBI Taxonomy" id="2851599"/>
    <lineage>
        <taxon>Bacteria</taxon>
        <taxon>Pseudomonadati</taxon>
        <taxon>Bacteroidota</taxon>
        <taxon>Chitinophagia</taxon>
        <taxon>Chitinophagales</taxon>
        <taxon>Chitinophagaceae</taxon>
        <taxon>Pinibacter</taxon>
    </lineage>
</organism>
<comment type="caution">
    <text evidence="5">The sequence shown here is derived from an EMBL/GenBank/DDBJ whole genome shotgun (WGS) entry which is preliminary data.</text>
</comment>
<evidence type="ECO:0000313" key="5">
    <source>
        <dbReference type="EMBL" id="MBV4357461.1"/>
    </source>
</evidence>
<gene>
    <name evidence="5" type="ORF">KTO63_09910</name>
</gene>
<sequence>MKEIVTDWGIDMAHFQSLYKKVETLYGEGVTLKDNWIHFDNNFAKGEVGFFPLNNRLSIMKLDVLFSEAVNFKRKTIENPDYYACLFSLKEGVDLHAFDIIEEQEWNRFGLHARHSVLYFSSDVHTLFRVTPNERIKVLIVVFTSDALSDFLPVKHQNSVSQLFQGSTVKGYASMSAGMIDVVTDILQNDMLNDYQTLYLAGASHMILSMLMQQIEKESERLEQSTGIHKVARIIQIRNLLVNDFSKENPRIEELARKAQMSVARFKMVFKELFKLPCYQYYQRHRLLAAKQELTLGKSVTETAYEFGFNSTSNFCVAFKKMFNISPREIAKTKGKIDSAL</sequence>
<dbReference type="AlphaFoldDB" id="A0A9E2S7T3"/>
<proteinExistence type="predicted"/>
<dbReference type="InterPro" id="IPR018060">
    <property type="entry name" value="HTH_AraC"/>
</dbReference>
<accession>A0A9E2S7T3</accession>
<dbReference type="Pfam" id="PF12833">
    <property type="entry name" value="HTH_18"/>
    <property type="match status" value="1"/>
</dbReference>
<dbReference type="RefSeq" id="WP_217791106.1">
    <property type="nucleotide sequence ID" value="NZ_JAHSPG010000006.1"/>
</dbReference>
<evidence type="ECO:0000256" key="2">
    <source>
        <dbReference type="ARBA" id="ARBA00023125"/>
    </source>
</evidence>
<keyword evidence="6" id="KW-1185">Reference proteome</keyword>
<dbReference type="GO" id="GO:0003700">
    <property type="term" value="F:DNA-binding transcription factor activity"/>
    <property type="evidence" value="ECO:0007669"/>
    <property type="project" value="InterPro"/>
</dbReference>
<dbReference type="SMART" id="SM00342">
    <property type="entry name" value="HTH_ARAC"/>
    <property type="match status" value="1"/>
</dbReference>
<dbReference type="PANTHER" id="PTHR47893:SF1">
    <property type="entry name" value="REGULATORY PROTEIN PCHR"/>
    <property type="match status" value="1"/>
</dbReference>
<evidence type="ECO:0000313" key="6">
    <source>
        <dbReference type="Proteomes" id="UP000812270"/>
    </source>
</evidence>
<keyword evidence="1" id="KW-0805">Transcription regulation</keyword>
<dbReference type="PROSITE" id="PS01124">
    <property type="entry name" value="HTH_ARAC_FAMILY_2"/>
    <property type="match status" value="1"/>
</dbReference>
<dbReference type="InterPro" id="IPR053142">
    <property type="entry name" value="PchR_regulatory_protein"/>
</dbReference>
<protein>
    <submittedName>
        <fullName evidence="5">AraC family transcriptional regulator</fullName>
    </submittedName>
</protein>
<reference evidence="5" key="1">
    <citation type="submission" date="2021-06" db="EMBL/GenBank/DDBJ databases">
        <authorList>
            <person name="Huq M.A."/>
        </authorList>
    </citation>
    <scope>NUCLEOTIDE SEQUENCE</scope>
    <source>
        <strain evidence="5">MAH-26</strain>
    </source>
</reference>
<keyword evidence="3" id="KW-0804">Transcription</keyword>
<dbReference type="PROSITE" id="PS00041">
    <property type="entry name" value="HTH_ARAC_FAMILY_1"/>
    <property type="match status" value="1"/>
</dbReference>
<evidence type="ECO:0000259" key="4">
    <source>
        <dbReference type="PROSITE" id="PS01124"/>
    </source>
</evidence>
<dbReference type="EMBL" id="JAHSPG010000006">
    <property type="protein sequence ID" value="MBV4357461.1"/>
    <property type="molecule type" value="Genomic_DNA"/>
</dbReference>
<evidence type="ECO:0000256" key="1">
    <source>
        <dbReference type="ARBA" id="ARBA00023015"/>
    </source>
</evidence>
<name>A0A9E2S7T3_9BACT</name>
<dbReference type="InterPro" id="IPR018062">
    <property type="entry name" value="HTH_AraC-typ_CS"/>
</dbReference>
<dbReference type="GO" id="GO:0043565">
    <property type="term" value="F:sequence-specific DNA binding"/>
    <property type="evidence" value="ECO:0007669"/>
    <property type="project" value="InterPro"/>
</dbReference>
<feature type="domain" description="HTH araC/xylS-type" evidence="4">
    <location>
        <begin position="235"/>
        <end position="333"/>
    </location>
</feature>
<keyword evidence="2" id="KW-0238">DNA-binding</keyword>
<dbReference type="Proteomes" id="UP000812270">
    <property type="component" value="Unassembled WGS sequence"/>
</dbReference>
<evidence type="ECO:0000256" key="3">
    <source>
        <dbReference type="ARBA" id="ARBA00023163"/>
    </source>
</evidence>
<dbReference type="PANTHER" id="PTHR47893">
    <property type="entry name" value="REGULATORY PROTEIN PCHR"/>
    <property type="match status" value="1"/>
</dbReference>